<dbReference type="InterPro" id="IPR050250">
    <property type="entry name" value="Macrolide_Exporter_MacB"/>
</dbReference>
<protein>
    <submittedName>
        <fullName evidence="10">ABC transporter permease</fullName>
    </submittedName>
</protein>
<name>A0A932EQL2_9BACT</name>
<dbReference type="GO" id="GO:0022857">
    <property type="term" value="F:transmembrane transporter activity"/>
    <property type="evidence" value="ECO:0007669"/>
    <property type="project" value="TreeGrafter"/>
</dbReference>
<dbReference type="PANTHER" id="PTHR30572:SF4">
    <property type="entry name" value="ABC TRANSPORTER PERMEASE YTRF"/>
    <property type="match status" value="1"/>
</dbReference>
<keyword evidence="5 7" id="KW-0472">Membrane</keyword>
<feature type="transmembrane region" description="Helical" evidence="7">
    <location>
        <begin position="23"/>
        <end position="43"/>
    </location>
</feature>
<dbReference type="InterPro" id="IPR003838">
    <property type="entry name" value="ABC3_permease_C"/>
</dbReference>
<evidence type="ECO:0000256" key="7">
    <source>
        <dbReference type="SAM" id="Phobius"/>
    </source>
</evidence>
<keyword evidence="2" id="KW-1003">Cell membrane</keyword>
<dbReference type="Pfam" id="PF02687">
    <property type="entry name" value="FtsX"/>
    <property type="match status" value="1"/>
</dbReference>
<proteinExistence type="inferred from homology"/>
<evidence type="ECO:0000256" key="2">
    <source>
        <dbReference type="ARBA" id="ARBA00022475"/>
    </source>
</evidence>
<dbReference type="InterPro" id="IPR025857">
    <property type="entry name" value="MacB_PCD"/>
</dbReference>
<evidence type="ECO:0000256" key="3">
    <source>
        <dbReference type="ARBA" id="ARBA00022692"/>
    </source>
</evidence>
<evidence type="ECO:0000259" key="8">
    <source>
        <dbReference type="Pfam" id="PF02687"/>
    </source>
</evidence>
<sequence>MQALWDIFGQTLRTLWAHKLRSFLTMFGIAWGVFSLLLLVGLGEGFRSGNRKQMATIGENIMFFFGGRIPAAEGSHTASREYQPTYQDYLAIKNNAHEVAEVTPVLNRGDIRVIYDSQSTNGQVFGVTSNYNRIRYMPVDRGRWMNETDDADRHYVAVLGAEMYKNLFEGKPALGQVITLNGYRFTVIGTVKKMRGESSATDMRVFIPFSVMHEHFPLKNAEKTDTISFINYQPKDPARHLETRQEVRALVGANHGGHIDTTVDDYWFDWDTIDSMQTIGKIFDAMNSFLGSVGLITLVLGAIGVINIMLIAVTERTREIGLRKALGATNRSILMQFFVEGAFLTTLSGGFGIFVAWAIMTALGQLPAPPGFDPPTLVPSSAAIAMISLSLAGVVAGLYPARKAALLTPVEALRQEQ</sequence>
<dbReference type="Pfam" id="PF12704">
    <property type="entry name" value="MacB_PCD"/>
    <property type="match status" value="1"/>
</dbReference>
<dbReference type="EMBL" id="JACPNR010000005">
    <property type="protein sequence ID" value="MBI2677950.1"/>
    <property type="molecule type" value="Genomic_DNA"/>
</dbReference>
<dbReference type="Proteomes" id="UP000779809">
    <property type="component" value="Unassembled WGS sequence"/>
</dbReference>
<keyword evidence="3 7" id="KW-0812">Transmembrane</keyword>
<gene>
    <name evidence="10" type="ORF">HYX28_04135</name>
</gene>
<evidence type="ECO:0000256" key="6">
    <source>
        <dbReference type="ARBA" id="ARBA00038076"/>
    </source>
</evidence>
<dbReference type="PANTHER" id="PTHR30572">
    <property type="entry name" value="MEMBRANE COMPONENT OF TRANSPORTER-RELATED"/>
    <property type="match status" value="1"/>
</dbReference>
<evidence type="ECO:0000313" key="10">
    <source>
        <dbReference type="EMBL" id="MBI2677950.1"/>
    </source>
</evidence>
<keyword evidence="4 7" id="KW-1133">Transmembrane helix</keyword>
<reference evidence="10" key="1">
    <citation type="submission" date="2020-07" db="EMBL/GenBank/DDBJ databases">
        <title>Huge and variable diversity of episymbiotic CPR bacteria and DPANN archaea in groundwater ecosystems.</title>
        <authorList>
            <person name="He C.Y."/>
            <person name="Keren R."/>
            <person name="Whittaker M."/>
            <person name="Farag I.F."/>
            <person name="Doudna J."/>
            <person name="Cate J.H.D."/>
            <person name="Banfield J.F."/>
        </authorList>
    </citation>
    <scope>NUCLEOTIDE SEQUENCE</scope>
    <source>
        <strain evidence="10">NC_groundwater_580_Pr5_B-0.1um_64_19</strain>
    </source>
</reference>
<comment type="caution">
    <text evidence="10">The sequence shown here is derived from an EMBL/GenBank/DDBJ whole genome shotgun (WGS) entry which is preliminary data.</text>
</comment>
<feature type="transmembrane region" description="Helical" evidence="7">
    <location>
        <begin position="380"/>
        <end position="399"/>
    </location>
</feature>
<evidence type="ECO:0000256" key="4">
    <source>
        <dbReference type="ARBA" id="ARBA00022989"/>
    </source>
</evidence>
<evidence type="ECO:0000256" key="1">
    <source>
        <dbReference type="ARBA" id="ARBA00004651"/>
    </source>
</evidence>
<organism evidence="10 11">
    <name type="scientific">Candidatus Korobacter versatilis</name>
    <dbReference type="NCBI Taxonomy" id="658062"/>
    <lineage>
        <taxon>Bacteria</taxon>
        <taxon>Pseudomonadati</taxon>
        <taxon>Acidobacteriota</taxon>
        <taxon>Terriglobia</taxon>
        <taxon>Terriglobales</taxon>
        <taxon>Candidatus Korobacteraceae</taxon>
        <taxon>Candidatus Korobacter</taxon>
    </lineage>
</organism>
<feature type="domain" description="ABC3 transporter permease C-terminal" evidence="8">
    <location>
        <begin position="292"/>
        <end position="405"/>
    </location>
</feature>
<feature type="transmembrane region" description="Helical" evidence="7">
    <location>
        <begin position="334"/>
        <end position="360"/>
    </location>
</feature>
<dbReference type="GO" id="GO:0005886">
    <property type="term" value="C:plasma membrane"/>
    <property type="evidence" value="ECO:0007669"/>
    <property type="project" value="UniProtKB-SubCell"/>
</dbReference>
<comment type="similarity">
    <text evidence="6">Belongs to the ABC-4 integral membrane protein family.</text>
</comment>
<feature type="domain" description="MacB-like periplasmic core" evidence="9">
    <location>
        <begin position="22"/>
        <end position="249"/>
    </location>
</feature>
<evidence type="ECO:0000259" key="9">
    <source>
        <dbReference type="Pfam" id="PF12704"/>
    </source>
</evidence>
<dbReference type="AlphaFoldDB" id="A0A932EQL2"/>
<accession>A0A932EQL2</accession>
<comment type="subcellular location">
    <subcellularLocation>
        <location evidence="1">Cell membrane</location>
        <topology evidence="1">Multi-pass membrane protein</topology>
    </subcellularLocation>
</comment>
<feature type="transmembrane region" description="Helical" evidence="7">
    <location>
        <begin position="289"/>
        <end position="313"/>
    </location>
</feature>
<evidence type="ECO:0000256" key="5">
    <source>
        <dbReference type="ARBA" id="ARBA00023136"/>
    </source>
</evidence>
<evidence type="ECO:0000313" key="11">
    <source>
        <dbReference type="Proteomes" id="UP000779809"/>
    </source>
</evidence>